<accession>A0A173YVH7</accession>
<evidence type="ECO:0000313" key="2">
    <source>
        <dbReference type="Proteomes" id="UP000095409"/>
    </source>
</evidence>
<dbReference type="AlphaFoldDB" id="A0A173YVH7"/>
<protein>
    <submittedName>
        <fullName evidence="1">Uncharacterized protein</fullName>
    </submittedName>
</protein>
<gene>
    <name evidence="1" type="ORF">ERS852394_00727</name>
</gene>
<organism evidence="1 2">
    <name type="scientific">Blautia obeum</name>
    <dbReference type="NCBI Taxonomy" id="40520"/>
    <lineage>
        <taxon>Bacteria</taxon>
        <taxon>Bacillati</taxon>
        <taxon>Bacillota</taxon>
        <taxon>Clostridia</taxon>
        <taxon>Lachnospirales</taxon>
        <taxon>Lachnospiraceae</taxon>
        <taxon>Blautia</taxon>
    </lineage>
</organism>
<name>A0A173YVH7_9FIRM</name>
<proteinExistence type="predicted"/>
<dbReference type="Proteomes" id="UP000095409">
    <property type="component" value="Unassembled WGS sequence"/>
</dbReference>
<reference evidence="1 2" key="1">
    <citation type="submission" date="2015-09" db="EMBL/GenBank/DDBJ databases">
        <authorList>
            <consortium name="Pathogen Informatics"/>
        </authorList>
    </citation>
    <scope>NUCLEOTIDE SEQUENCE [LARGE SCALE GENOMIC DNA]</scope>
    <source>
        <strain evidence="1 2">2789STDY5608837</strain>
    </source>
</reference>
<dbReference type="EMBL" id="CYZD01000002">
    <property type="protein sequence ID" value="CUN68181.1"/>
    <property type="molecule type" value="Genomic_DNA"/>
</dbReference>
<sequence length="126" mass="14576">MGRCSELRKTEKLKKIQLLLNQKNLYEDQYEELLAVTGDWKSNYTDYLITEPINFVEELKRVPEADYELCTALLTMLVKEEIPENASDKTFVDHKGLLILERMNEILSVGVREDESGRYGLSCGIK</sequence>
<evidence type="ECO:0000313" key="1">
    <source>
        <dbReference type="EMBL" id="CUN68181.1"/>
    </source>
</evidence>